<dbReference type="AlphaFoldDB" id="C5LBH2"/>
<dbReference type="GeneID" id="9043223"/>
<gene>
    <name evidence="3" type="ORF">Pmar_PMAR011842</name>
</gene>
<keyword evidence="4" id="KW-1185">Reference proteome</keyword>
<dbReference type="EMBL" id="GG680918">
    <property type="protein sequence ID" value="EER05793.1"/>
    <property type="molecule type" value="Genomic_DNA"/>
</dbReference>
<dbReference type="Proteomes" id="UP000007800">
    <property type="component" value="Unassembled WGS sequence"/>
</dbReference>
<feature type="region of interest" description="Disordered" evidence="1">
    <location>
        <begin position="229"/>
        <end position="317"/>
    </location>
</feature>
<feature type="signal peptide" evidence="2">
    <location>
        <begin position="1"/>
        <end position="17"/>
    </location>
</feature>
<dbReference type="OrthoDB" id="8054395at2759"/>
<name>C5LBH2_PERM5</name>
<evidence type="ECO:0000256" key="1">
    <source>
        <dbReference type="SAM" id="MobiDB-lite"/>
    </source>
</evidence>
<evidence type="ECO:0000256" key="2">
    <source>
        <dbReference type="SAM" id="SignalP"/>
    </source>
</evidence>
<keyword evidence="2" id="KW-0732">Signal</keyword>
<dbReference type="InParanoid" id="C5LBH2"/>
<feature type="compositionally biased region" description="Low complexity" evidence="1">
    <location>
        <begin position="164"/>
        <end position="177"/>
    </location>
</feature>
<evidence type="ECO:0000313" key="3">
    <source>
        <dbReference type="EMBL" id="EER05793.1"/>
    </source>
</evidence>
<evidence type="ECO:0000313" key="4">
    <source>
        <dbReference type="Proteomes" id="UP000007800"/>
    </source>
</evidence>
<feature type="region of interest" description="Disordered" evidence="1">
    <location>
        <begin position="145"/>
        <end position="213"/>
    </location>
</feature>
<sequence length="404" mass="42795">MFYRFLALSFTIKHVLAMGKTSGDYEAATPDEYCQESCAETAGCEQSYCKENGHCFGLYHKGGMRCYQPGVEDNGCNEFSYEPVRCHESPPSPCHDVCSSIDGCRTSGLGTYCKFWLDTPVCYGIVRRDDGSLCFVATDEACEGDPHPCGSQIEPPVETPEPPVETTEAPVDTTEAPVDTTEAPVDTTEAPVDTTEAPVDTTEAPVDTTEAPVDTTEAPVDITEAPVDTTEAPVDTTEAPVDTTEAPVDTTEAPVDTTEAPVDTTEAPVDTTEAPVETTEAPVETTEAPVDTTEAPVDTTDASTNTGDPSQSSTTNVVGDWCGDTPLGPMKVTLSEDGSLFLVVSGQPFTATYYLDGNDIVIQNPDPALQSLLTALGTSLLTTYTSEGIQVELVNILSSILSNC</sequence>
<feature type="compositionally biased region" description="Polar residues" evidence="1">
    <location>
        <begin position="300"/>
        <end position="317"/>
    </location>
</feature>
<protein>
    <submittedName>
        <fullName evidence="3">Uncharacterized protein</fullName>
    </submittedName>
</protein>
<dbReference type="PANTHER" id="PTHR36493:SF3">
    <property type="entry name" value="CHITIN-BINDING TYPE-4 DOMAIN-CONTAINING PROTEIN"/>
    <property type="match status" value="1"/>
</dbReference>
<dbReference type="PANTHER" id="PTHR36493">
    <property type="entry name" value="NEUROBLAST DIFFERENTIATION-ASSOCIATED PROTEIN AHNAK-LIKE PROTEIN"/>
    <property type="match status" value="1"/>
</dbReference>
<dbReference type="RefSeq" id="XP_002773977.1">
    <property type="nucleotide sequence ID" value="XM_002773931.1"/>
</dbReference>
<accession>C5LBH2</accession>
<feature type="chain" id="PRO_5002954973" evidence="2">
    <location>
        <begin position="18"/>
        <end position="404"/>
    </location>
</feature>
<proteinExistence type="predicted"/>
<organism evidence="4">
    <name type="scientific">Perkinsus marinus (strain ATCC 50983 / TXsc)</name>
    <dbReference type="NCBI Taxonomy" id="423536"/>
    <lineage>
        <taxon>Eukaryota</taxon>
        <taxon>Sar</taxon>
        <taxon>Alveolata</taxon>
        <taxon>Perkinsozoa</taxon>
        <taxon>Perkinsea</taxon>
        <taxon>Perkinsida</taxon>
        <taxon>Perkinsidae</taxon>
        <taxon>Perkinsus</taxon>
    </lineage>
</organism>
<feature type="compositionally biased region" description="Low complexity" evidence="1">
    <location>
        <begin position="271"/>
        <end position="290"/>
    </location>
</feature>
<dbReference type="SUPFAM" id="SSF57997">
    <property type="entry name" value="Tropomyosin"/>
    <property type="match status" value="1"/>
</dbReference>
<reference evidence="3 4" key="1">
    <citation type="submission" date="2008-07" db="EMBL/GenBank/DDBJ databases">
        <authorList>
            <person name="El-Sayed N."/>
            <person name="Caler E."/>
            <person name="Inman J."/>
            <person name="Amedeo P."/>
            <person name="Hass B."/>
            <person name="Wortman J."/>
        </authorList>
    </citation>
    <scope>NUCLEOTIDE SEQUENCE [LARGE SCALE GENOMIC DNA]</scope>
    <source>
        <strain evidence="4">ATCC 50983 / TXsc</strain>
    </source>
</reference>